<evidence type="ECO:0000313" key="3">
    <source>
        <dbReference type="Proteomes" id="UP000823614"/>
    </source>
</evidence>
<dbReference type="EMBL" id="JADIMP010000045">
    <property type="protein sequence ID" value="MBO8441272.1"/>
    <property type="molecule type" value="Genomic_DNA"/>
</dbReference>
<comment type="caution">
    <text evidence="2">The sequence shown here is derived from an EMBL/GenBank/DDBJ whole genome shotgun (WGS) entry which is preliminary data.</text>
</comment>
<dbReference type="NCBIfam" id="TIGR01542">
    <property type="entry name" value="A118_put_portal"/>
    <property type="match status" value="1"/>
</dbReference>
<name>A0A9D9H9F8_9LACO</name>
<dbReference type="Proteomes" id="UP000823614">
    <property type="component" value="Unassembled WGS sequence"/>
</dbReference>
<reference evidence="2" key="2">
    <citation type="journal article" date="2021" name="PeerJ">
        <title>Extensive microbial diversity within the chicken gut microbiome revealed by metagenomics and culture.</title>
        <authorList>
            <person name="Gilroy R."/>
            <person name="Ravi A."/>
            <person name="Getino M."/>
            <person name="Pursley I."/>
            <person name="Horton D.L."/>
            <person name="Alikhan N.F."/>
            <person name="Baker D."/>
            <person name="Gharbi K."/>
            <person name="Hall N."/>
            <person name="Watson M."/>
            <person name="Adriaenssens E.M."/>
            <person name="Foster-Nyarko E."/>
            <person name="Jarju S."/>
            <person name="Secka A."/>
            <person name="Antonio M."/>
            <person name="Oren A."/>
            <person name="Chaudhuri R.R."/>
            <person name="La Ragione R."/>
            <person name="Hildebrand F."/>
            <person name="Pallen M.J."/>
        </authorList>
    </citation>
    <scope>NUCLEOTIDE SEQUENCE</scope>
    <source>
        <strain evidence="2">C6-149</strain>
    </source>
</reference>
<reference evidence="2" key="1">
    <citation type="submission" date="2020-10" db="EMBL/GenBank/DDBJ databases">
        <authorList>
            <person name="Gilroy R."/>
        </authorList>
    </citation>
    <scope>NUCLEOTIDE SEQUENCE</scope>
    <source>
        <strain evidence="2">C6-149</strain>
    </source>
</reference>
<dbReference type="Pfam" id="PF05133">
    <property type="entry name" value="SPP1_portal"/>
    <property type="match status" value="1"/>
</dbReference>
<dbReference type="InterPro" id="IPR006432">
    <property type="entry name" value="Phage_portal_A118-type"/>
</dbReference>
<evidence type="ECO:0000313" key="2">
    <source>
        <dbReference type="EMBL" id="MBO8441272.1"/>
    </source>
</evidence>
<feature type="region of interest" description="Disordered" evidence="1">
    <location>
        <begin position="467"/>
        <end position="504"/>
    </location>
</feature>
<gene>
    <name evidence="2" type="ORF">IAA89_02360</name>
</gene>
<dbReference type="PIRSF" id="PIRSF011911">
    <property type="entry name" value="A118_put_portal"/>
    <property type="match status" value="1"/>
</dbReference>
<organism evidence="2 3">
    <name type="scientific">Candidatus Gallilactobacillus intestinavium</name>
    <dbReference type="NCBI Taxonomy" id="2840838"/>
    <lineage>
        <taxon>Bacteria</taxon>
        <taxon>Bacillati</taxon>
        <taxon>Bacillota</taxon>
        <taxon>Bacilli</taxon>
        <taxon>Lactobacillales</taxon>
        <taxon>Lactobacillaceae</taxon>
        <taxon>Lactobacillaceae incertae sedis</taxon>
        <taxon>Candidatus Gallilactobacillus</taxon>
    </lineage>
</organism>
<accession>A0A9D9H9F8</accession>
<dbReference type="InterPro" id="IPR021145">
    <property type="entry name" value="Portal_protein_SPP1_Gp6-like"/>
</dbReference>
<proteinExistence type="predicted"/>
<dbReference type="AlphaFoldDB" id="A0A9D9H9F8"/>
<evidence type="ECO:0000256" key="1">
    <source>
        <dbReference type="SAM" id="MobiDB-lite"/>
    </source>
</evidence>
<sequence>MPKELMSITDDSRINVNPEMYDTYIKEALVYYKGNFPKVKYRPSIGNDGRHEYIKERPFNALNMTKAMCRRMASIIFGKTAEYSFENEQLGVFINDVFQQNRFNDNLQEKLEKAIATGGFAVRPYVENDEVKIAWCDADQFYPLESNSNEIKECCIASTTVKAGEEKNEYTYYTLLEFHQWQPDGTYTITNELYKSDNESTVGEQVPLDEVYDGLQDEVVFHNISRPLFAYFKMPSANNKVLRSPLGLGIVANNKDTLDNINYTHDAFMWDIRTGKRTVLAPAQQVVFDQNHKPAFDPDTDAFVAVNASPQDFKPQELNFDIRVEEFTQTINYWIAEFESGCGVSNGTFSFNPQSGLQTATQVISENSQTYQTRESILTSLDKCITDLATAIIEMALTPALFNNGETPLPANLLNSIDFGNIGLSIHHDDSVFVDANTQRDEDLKVVAAGIMSKKTFLMRNYGMSEDQAEQEIEQINKENAEKPMPAMTPLSQAMTSTDDDEGD</sequence>
<protein>
    <submittedName>
        <fullName evidence="2">Phage portal protein</fullName>
    </submittedName>
</protein>